<sequence length="471" mass="53890">MSSVPESTQEHPRHEVTSLNPSFIRLRLSESEDIEGMLRVLGLDQPQRLTSPSYLVGLLDNAGYYSYGVFQGEEFREQEFSLPSAPVSNGEVQDRTTNPGDTDTEKPDSSRSIPTPFMDDPIKLVRGTVYVAKRIRPQQVPLGRVPFYQLVTCPGMLFVDKTKALQLLSYYLAPSGINVFRRPHGYGLRTMAEMVAGFYDWNYDKEPEIFSRLAVGRQYWTLKPDDRFRCVVLRLDFSDYNPKLAQAKDLREALWSYIRSQVEDILDIYEPLFHVDRPVLDMDHLSFVTLANFLRQTLRASNPLYVVVQNYDGLRLPFDEKEIASVLTDVYTDLSDAAWGGYVRVFLTGYAQAGAQLDRKHTPLFSSTSIYYEDLSTHPAFRSLCGLTEAEIRDYEFAMQPSMFPYFKSRPIMDNLSQLGDIRPVCFFDKRPWLGRPGVGTEVILPPDGEVYPQTIILGHLATRSMDQEWD</sequence>
<dbReference type="Proteomes" id="UP001437256">
    <property type="component" value="Unassembled WGS sequence"/>
</dbReference>
<accession>A0ABR2Z5K8</accession>
<protein>
    <recommendedName>
        <fullName evidence="2">AAA-ATPase-like domain-containing protein</fullName>
    </recommendedName>
</protein>
<feature type="domain" description="AAA-ATPase-like" evidence="2">
    <location>
        <begin position="153"/>
        <end position="322"/>
    </location>
</feature>
<name>A0ABR2Z5K8_9AGAR</name>
<evidence type="ECO:0000256" key="1">
    <source>
        <dbReference type="SAM" id="MobiDB-lite"/>
    </source>
</evidence>
<dbReference type="InterPro" id="IPR018631">
    <property type="entry name" value="AAA-ATPase-like_dom"/>
</dbReference>
<evidence type="ECO:0000313" key="3">
    <source>
        <dbReference type="EMBL" id="KAL0056895.1"/>
    </source>
</evidence>
<evidence type="ECO:0000313" key="4">
    <source>
        <dbReference type="Proteomes" id="UP001437256"/>
    </source>
</evidence>
<gene>
    <name evidence="3" type="ORF">AAF712_016491</name>
</gene>
<evidence type="ECO:0000259" key="2">
    <source>
        <dbReference type="Pfam" id="PF09820"/>
    </source>
</evidence>
<dbReference type="Pfam" id="PF09820">
    <property type="entry name" value="AAA-ATPase_like"/>
    <property type="match status" value="1"/>
</dbReference>
<comment type="caution">
    <text evidence="3">The sequence shown here is derived from an EMBL/GenBank/DDBJ whole genome shotgun (WGS) entry which is preliminary data.</text>
</comment>
<feature type="region of interest" description="Disordered" evidence="1">
    <location>
        <begin position="80"/>
        <end position="116"/>
    </location>
</feature>
<proteinExistence type="predicted"/>
<feature type="compositionally biased region" description="Polar residues" evidence="1">
    <location>
        <begin position="86"/>
        <end position="101"/>
    </location>
</feature>
<organism evidence="3 4">
    <name type="scientific">Marasmius tenuissimus</name>
    <dbReference type="NCBI Taxonomy" id="585030"/>
    <lineage>
        <taxon>Eukaryota</taxon>
        <taxon>Fungi</taxon>
        <taxon>Dikarya</taxon>
        <taxon>Basidiomycota</taxon>
        <taxon>Agaricomycotina</taxon>
        <taxon>Agaricomycetes</taxon>
        <taxon>Agaricomycetidae</taxon>
        <taxon>Agaricales</taxon>
        <taxon>Marasmiineae</taxon>
        <taxon>Marasmiaceae</taxon>
        <taxon>Marasmius</taxon>
    </lineage>
</organism>
<dbReference type="EMBL" id="JBBXMP010000838">
    <property type="protein sequence ID" value="KAL0056895.1"/>
    <property type="molecule type" value="Genomic_DNA"/>
</dbReference>
<keyword evidence="4" id="KW-1185">Reference proteome</keyword>
<reference evidence="3 4" key="1">
    <citation type="submission" date="2024-05" db="EMBL/GenBank/DDBJ databases">
        <title>A draft genome resource for the thread blight pathogen Marasmius tenuissimus strain MS-2.</title>
        <authorList>
            <person name="Yulfo-Soto G.E."/>
            <person name="Baruah I.K."/>
            <person name="Amoako-Attah I."/>
            <person name="Bukari Y."/>
            <person name="Meinhardt L.W."/>
            <person name="Bailey B.A."/>
            <person name="Cohen S.P."/>
        </authorList>
    </citation>
    <scope>NUCLEOTIDE SEQUENCE [LARGE SCALE GENOMIC DNA]</scope>
    <source>
        <strain evidence="3 4">MS-2</strain>
    </source>
</reference>